<organism evidence="1 2">
    <name type="scientific">Acer negundo</name>
    <name type="common">Box elder</name>
    <dbReference type="NCBI Taxonomy" id="4023"/>
    <lineage>
        <taxon>Eukaryota</taxon>
        <taxon>Viridiplantae</taxon>
        <taxon>Streptophyta</taxon>
        <taxon>Embryophyta</taxon>
        <taxon>Tracheophyta</taxon>
        <taxon>Spermatophyta</taxon>
        <taxon>Magnoliopsida</taxon>
        <taxon>eudicotyledons</taxon>
        <taxon>Gunneridae</taxon>
        <taxon>Pentapetalae</taxon>
        <taxon>rosids</taxon>
        <taxon>malvids</taxon>
        <taxon>Sapindales</taxon>
        <taxon>Sapindaceae</taxon>
        <taxon>Hippocastanoideae</taxon>
        <taxon>Acereae</taxon>
        <taxon>Acer</taxon>
    </lineage>
</organism>
<sequence length="66" mass="7599">MDELNAQLGHMGLPLVANQHQRELPHVAIPDQEDKSGNWKQNLHAFFFPGKFKFSLETVRVLMIID</sequence>
<keyword evidence="2" id="KW-1185">Reference proteome</keyword>
<dbReference type="EMBL" id="JAJSOW010000004">
    <property type="protein sequence ID" value="KAI9191881.1"/>
    <property type="molecule type" value="Genomic_DNA"/>
</dbReference>
<comment type="caution">
    <text evidence="1">The sequence shown here is derived from an EMBL/GenBank/DDBJ whole genome shotgun (WGS) entry which is preliminary data.</text>
</comment>
<evidence type="ECO:0000313" key="2">
    <source>
        <dbReference type="Proteomes" id="UP001064489"/>
    </source>
</evidence>
<dbReference type="AlphaFoldDB" id="A0AAD5P0Q2"/>
<protein>
    <submittedName>
        <fullName evidence="1">Uncharacterized protein</fullName>
    </submittedName>
</protein>
<reference evidence="1" key="1">
    <citation type="journal article" date="2022" name="Plant J.">
        <title>Strategies of tolerance reflected in two North American maple genomes.</title>
        <authorList>
            <person name="McEvoy S.L."/>
            <person name="Sezen U.U."/>
            <person name="Trouern-Trend A."/>
            <person name="McMahon S.M."/>
            <person name="Schaberg P.G."/>
            <person name="Yang J."/>
            <person name="Wegrzyn J.L."/>
            <person name="Swenson N.G."/>
        </authorList>
    </citation>
    <scope>NUCLEOTIDE SEQUENCE</scope>
    <source>
        <strain evidence="1">91603</strain>
    </source>
</reference>
<accession>A0AAD5P0Q2</accession>
<name>A0AAD5P0Q2_ACENE</name>
<evidence type="ECO:0000313" key="1">
    <source>
        <dbReference type="EMBL" id="KAI9191881.1"/>
    </source>
</evidence>
<proteinExistence type="predicted"/>
<dbReference type="Proteomes" id="UP001064489">
    <property type="component" value="Chromosome 6"/>
</dbReference>
<reference evidence="1" key="2">
    <citation type="submission" date="2023-02" db="EMBL/GenBank/DDBJ databases">
        <authorList>
            <person name="Swenson N.G."/>
            <person name="Wegrzyn J.L."/>
            <person name="Mcevoy S.L."/>
        </authorList>
    </citation>
    <scope>NUCLEOTIDE SEQUENCE</scope>
    <source>
        <strain evidence="1">91603</strain>
        <tissue evidence="1">Leaf</tissue>
    </source>
</reference>
<gene>
    <name evidence="1" type="ORF">LWI28_014969</name>
</gene>